<keyword evidence="9 10" id="KW-0472">Membrane</keyword>
<reference evidence="12 13" key="1">
    <citation type="submission" date="2016-07" db="EMBL/GenBank/DDBJ databases">
        <title>Multiple horizontal gene transfer events from other fungi enriched the ability of initially mycotrophic Trichoderma (Ascomycota) to feed on dead plant biomass.</title>
        <authorList>
            <consortium name="DOE Joint Genome Institute"/>
            <person name="Aerts A."/>
            <person name="Atanasova L."/>
            <person name="Chenthamara K."/>
            <person name="Zhang J."/>
            <person name="Grujic M."/>
            <person name="Henrissat B."/>
            <person name="Kuo A."/>
            <person name="Salamov A."/>
            <person name="Lipzen A."/>
            <person name="Labutti K."/>
            <person name="Barry K."/>
            <person name="Miao Y."/>
            <person name="Rahimi M.J."/>
            <person name="Shen Q."/>
            <person name="Grigoriev I.V."/>
            <person name="Kubicek C.P."/>
            <person name="Druzhinina I.S."/>
        </authorList>
    </citation>
    <scope>NUCLEOTIDE SEQUENCE [LARGE SCALE GENOMIC DNA]</scope>
    <source>
        <strain evidence="12 13">CBS 433.97</strain>
    </source>
</reference>
<comment type="subcellular location">
    <subcellularLocation>
        <location evidence="1">Mitochondrion inner membrane</location>
        <topology evidence="1">Multi-pass membrane protein</topology>
    </subcellularLocation>
</comment>
<evidence type="ECO:0000256" key="7">
    <source>
        <dbReference type="ARBA" id="ARBA00022989"/>
    </source>
</evidence>
<evidence type="ECO:0000313" key="13">
    <source>
        <dbReference type="Proteomes" id="UP000240493"/>
    </source>
</evidence>
<dbReference type="EMBL" id="KZ679289">
    <property type="protein sequence ID" value="PTB34898.1"/>
    <property type="molecule type" value="Genomic_DNA"/>
</dbReference>
<dbReference type="InterPro" id="IPR002067">
    <property type="entry name" value="MCP"/>
</dbReference>
<evidence type="ECO:0000256" key="4">
    <source>
        <dbReference type="ARBA" id="ARBA00022692"/>
    </source>
</evidence>
<evidence type="ECO:0000256" key="3">
    <source>
        <dbReference type="ARBA" id="ARBA00022448"/>
    </source>
</evidence>
<keyword evidence="13" id="KW-1185">Reference proteome</keyword>
<dbReference type="OrthoDB" id="44467at2759"/>
<dbReference type="GO" id="GO:0006843">
    <property type="term" value="P:mitochondrial citrate transmembrane transport"/>
    <property type="evidence" value="ECO:0007669"/>
    <property type="project" value="TreeGrafter"/>
</dbReference>
<name>A0A2T3YQQ6_TRIA4</name>
<feature type="repeat" description="Solcar" evidence="10">
    <location>
        <begin position="28"/>
        <end position="119"/>
    </location>
</feature>
<sequence>MSKLQDSSIPISVTSLPLKHSRQRNQNISPGISLLAGATAGAIEAATTYPFEFAKTRFQLKHNAYHAAAITTKNPFFSLLQTVRQNGIRVMYTGCSTLVIGTACKAGVRFLTFDSIKKIISDGDGKLSPARGLLAGMAAGAVESVIAITPTERIKTALIDDARMPTRQYKGGIHALQVIIREHGLNEVYRGLVSTTIKQSATSAVRMGIYNSLKENVSPRLGGFGNNPIATFGLGAIAGIITVFATQPFDTIKTRTQGATGITVSAAMKDIFRDGSVRAFWSGSSMRLGRLVLSGGIVFTVYESISAALTRTYINSS</sequence>
<keyword evidence="8" id="KW-0496">Mitochondrion</keyword>
<evidence type="ECO:0000313" key="12">
    <source>
        <dbReference type="EMBL" id="PTB34898.1"/>
    </source>
</evidence>
<dbReference type="STRING" id="1042311.A0A2T3YQQ6"/>
<dbReference type="InterPro" id="IPR018108">
    <property type="entry name" value="MCP_transmembrane"/>
</dbReference>
<evidence type="ECO:0000256" key="5">
    <source>
        <dbReference type="ARBA" id="ARBA00022737"/>
    </source>
</evidence>
<comment type="similarity">
    <text evidence="2 11">Belongs to the mitochondrial carrier (TC 2.A.29) family.</text>
</comment>
<dbReference type="InterPro" id="IPR049563">
    <property type="entry name" value="TXTP-like"/>
</dbReference>
<keyword evidence="3 11" id="KW-0813">Transport</keyword>
<dbReference type="GO" id="GO:0005743">
    <property type="term" value="C:mitochondrial inner membrane"/>
    <property type="evidence" value="ECO:0007669"/>
    <property type="project" value="UniProtKB-SubCell"/>
</dbReference>
<dbReference type="Pfam" id="PF00153">
    <property type="entry name" value="Mito_carr"/>
    <property type="match status" value="3"/>
</dbReference>
<evidence type="ECO:0000256" key="9">
    <source>
        <dbReference type="ARBA" id="ARBA00023136"/>
    </source>
</evidence>
<evidence type="ECO:0000256" key="8">
    <source>
        <dbReference type="ARBA" id="ARBA00023128"/>
    </source>
</evidence>
<feature type="repeat" description="Solcar" evidence="10">
    <location>
        <begin position="127"/>
        <end position="216"/>
    </location>
</feature>
<evidence type="ECO:0000256" key="6">
    <source>
        <dbReference type="ARBA" id="ARBA00022792"/>
    </source>
</evidence>
<proteinExistence type="inferred from homology"/>
<evidence type="ECO:0000256" key="11">
    <source>
        <dbReference type="RuleBase" id="RU000488"/>
    </source>
</evidence>
<accession>A0A2T3YQQ6</accession>
<evidence type="ECO:0008006" key="14">
    <source>
        <dbReference type="Google" id="ProtNLM"/>
    </source>
</evidence>
<dbReference type="Proteomes" id="UP000240493">
    <property type="component" value="Unassembled WGS sequence"/>
</dbReference>
<evidence type="ECO:0000256" key="10">
    <source>
        <dbReference type="PROSITE-ProRule" id="PRU00282"/>
    </source>
</evidence>
<keyword evidence="5" id="KW-0677">Repeat</keyword>
<evidence type="ECO:0000256" key="1">
    <source>
        <dbReference type="ARBA" id="ARBA00004448"/>
    </source>
</evidence>
<organism evidence="12 13">
    <name type="scientific">Trichoderma asperellum (strain ATCC 204424 / CBS 433.97 / NBRC 101777)</name>
    <dbReference type="NCBI Taxonomy" id="1042311"/>
    <lineage>
        <taxon>Eukaryota</taxon>
        <taxon>Fungi</taxon>
        <taxon>Dikarya</taxon>
        <taxon>Ascomycota</taxon>
        <taxon>Pezizomycotina</taxon>
        <taxon>Sordariomycetes</taxon>
        <taxon>Hypocreomycetidae</taxon>
        <taxon>Hypocreales</taxon>
        <taxon>Hypocreaceae</taxon>
        <taxon>Trichoderma</taxon>
    </lineage>
</organism>
<dbReference type="PANTHER" id="PTHR45788">
    <property type="entry name" value="SUCCINATE/FUMARATE MITOCHONDRIAL TRANSPORTER-RELATED"/>
    <property type="match status" value="1"/>
</dbReference>
<dbReference type="PRINTS" id="PR00926">
    <property type="entry name" value="MITOCARRIER"/>
</dbReference>
<gene>
    <name evidence="12" type="ORF">M441DRAFT_154615</name>
</gene>
<dbReference type="PANTHER" id="PTHR45788:SF3">
    <property type="entry name" value="TRICARBOXYLATE TRANSPORT PROTEIN"/>
    <property type="match status" value="1"/>
</dbReference>
<dbReference type="SUPFAM" id="SSF103506">
    <property type="entry name" value="Mitochondrial carrier"/>
    <property type="match status" value="1"/>
</dbReference>
<protein>
    <recommendedName>
        <fullName evidence="14">Mitochondrial carrier</fullName>
    </recommendedName>
</protein>
<keyword evidence="7" id="KW-1133">Transmembrane helix</keyword>
<dbReference type="PROSITE" id="PS50920">
    <property type="entry name" value="SOLCAR"/>
    <property type="match status" value="3"/>
</dbReference>
<dbReference type="Gene3D" id="1.50.40.10">
    <property type="entry name" value="Mitochondrial carrier domain"/>
    <property type="match status" value="1"/>
</dbReference>
<evidence type="ECO:0000256" key="2">
    <source>
        <dbReference type="ARBA" id="ARBA00006375"/>
    </source>
</evidence>
<keyword evidence="4 10" id="KW-0812">Transmembrane</keyword>
<feature type="repeat" description="Solcar" evidence="10">
    <location>
        <begin position="226"/>
        <end position="308"/>
    </location>
</feature>
<dbReference type="AlphaFoldDB" id="A0A2T3YQQ6"/>
<dbReference type="InterPro" id="IPR023395">
    <property type="entry name" value="MCP_dom_sf"/>
</dbReference>
<dbReference type="GO" id="GO:0071913">
    <property type="term" value="F:citrate secondary active transmembrane transporter activity"/>
    <property type="evidence" value="ECO:0007669"/>
    <property type="project" value="TreeGrafter"/>
</dbReference>
<keyword evidence="6" id="KW-0999">Mitochondrion inner membrane</keyword>